<dbReference type="SMART" id="SM00631">
    <property type="entry name" value="Zn_pept"/>
    <property type="match status" value="1"/>
</dbReference>
<sequence length="796" mass="84222">MPLRILVCALLAALAAPLQAADSEIQVLSVQTRDPALIARMGEKFGHLHVDTDKGQVTVEADAAQRTWLQAQGAVLRPEKVATELLQAQSSGRSLKSIPGFACYRTVEETQATVNALVAAHPELASQIDIGDTWDKVTAGGNPGYDLTVLKLTNNAIPGPKPKMFLMTAIHAREYTTAELNTRFAEWLVNNYGTDAEATWLLDNNEFHLLLQSNPDGRKQAETGLSWRKNVNTSYCGATSNSRGADLNRNYPFHWGAGGSSAAPCDETYRGPSAGSEPETQSVVNYVQSIFPDLRPDDTTTPAPDTTQGLFMDIHSFSQLVLWAWGDTTAVAPNGPGMEMIGRRMAWFNGYRPMQIIGLYPTTGTTADTAYGQLGVPGLSIELGTAFFENCASFEASTYPVNIAALRYGARILQAPYKLPFGPDTTQISATPDLVAIGENVRIEARVDDSRLNLTPQPQSGAPPVPATQTIASARAYVDSLPWSSGTAGEAMAASDGAFNSGSEAVQLDLSTGGLSNGRHLVYVQGVDSGSAAGAPNAVFVEVAPAAEIARLRGTVRDSQSAAPLAATLKIGSASVQSDAAGNYAKRLRGGSVDIQASAPGYMTERVSGLNLAGGSETVRDFSLSPNCSVFSDDVEGANPGWTAQSPWGVANNVAGNATKVWTDSPAGNYANNVNTSLTSPTLNLSGYEDAVLSFSHKCLTEAGYDFGIVEFSTNPGAATPSWSEIYRCSNLPSWQTQHIALPAGANNQPALKLRFRLTSDSGSAREGWSIDTIRLEAGGAACRASGDGIFADDFE</sequence>
<dbReference type="PANTHER" id="PTHR11705:SF119">
    <property type="entry name" value="OS02G0119300 PROTEIN"/>
    <property type="match status" value="1"/>
</dbReference>
<dbReference type="SUPFAM" id="SSF49464">
    <property type="entry name" value="Carboxypeptidase regulatory domain-like"/>
    <property type="match status" value="1"/>
</dbReference>
<dbReference type="SUPFAM" id="SSF53187">
    <property type="entry name" value="Zn-dependent exopeptidases"/>
    <property type="match status" value="1"/>
</dbReference>
<dbReference type="GO" id="GO:0005615">
    <property type="term" value="C:extracellular space"/>
    <property type="evidence" value="ECO:0007669"/>
    <property type="project" value="TreeGrafter"/>
</dbReference>
<proteinExistence type="inferred from homology"/>
<feature type="domain" description="Peptidase M14" evidence="5">
    <location>
        <begin position="103"/>
        <end position="413"/>
    </location>
</feature>
<dbReference type="GO" id="GO:0006508">
    <property type="term" value="P:proteolysis"/>
    <property type="evidence" value="ECO:0007669"/>
    <property type="project" value="InterPro"/>
</dbReference>
<gene>
    <name evidence="6" type="ORF">DFR29_10673</name>
</gene>
<feature type="chain" id="PRO_5020978950" evidence="4">
    <location>
        <begin position="21"/>
        <end position="796"/>
    </location>
</feature>
<dbReference type="InterPro" id="IPR008969">
    <property type="entry name" value="CarboxyPept-like_regulatory"/>
</dbReference>
<dbReference type="Gene3D" id="2.60.120.260">
    <property type="entry name" value="Galactose-binding domain-like"/>
    <property type="match status" value="1"/>
</dbReference>
<organism evidence="6 7">
    <name type="scientific">Tahibacter aquaticus</name>
    <dbReference type="NCBI Taxonomy" id="520092"/>
    <lineage>
        <taxon>Bacteria</taxon>
        <taxon>Pseudomonadati</taxon>
        <taxon>Pseudomonadota</taxon>
        <taxon>Gammaproteobacteria</taxon>
        <taxon>Lysobacterales</taxon>
        <taxon>Rhodanobacteraceae</taxon>
        <taxon>Tahibacter</taxon>
    </lineage>
</organism>
<keyword evidence="6" id="KW-0378">Hydrolase</keyword>
<keyword evidence="7" id="KW-1185">Reference proteome</keyword>
<reference evidence="6 7" key="1">
    <citation type="submission" date="2019-03" db="EMBL/GenBank/DDBJ databases">
        <title>Genomic Encyclopedia of Type Strains, Phase IV (KMG-IV): sequencing the most valuable type-strain genomes for metagenomic binning, comparative biology and taxonomic classification.</title>
        <authorList>
            <person name="Goeker M."/>
        </authorList>
    </citation>
    <scope>NUCLEOTIDE SEQUENCE [LARGE SCALE GENOMIC DNA]</scope>
    <source>
        <strain evidence="6 7">DSM 21667</strain>
    </source>
</reference>
<dbReference type="GO" id="GO:0008270">
    <property type="term" value="F:zinc ion binding"/>
    <property type="evidence" value="ECO:0007669"/>
    <property type="project" value="InterPro"/>
</dbReference>
<dbReference type="Gene3D" id="3.40.630.10">
    <property type="entry name" value="Zn peptidases"/>
    <property type="match status" value="1"/>
</dbReference>
<dbReference type="Gene3D" id="2.60.40.1120">
    <property type="entry name" value="Carboxypeptidase-like, regulatory domain"/>
    <property type="match status" value="1"/>
</dbReference>
<feature type="signal peptide" evidence="4">
    <location>
        <begin position="1"/>
        <end position="20"/>
    </location>
</feature>
<comment type="similarity">
    <text evidence="2 3">Belongs to the peptidase M14 family.</text>
</comment>
<evidence type="ECO:0000256" key="2">
    <source>
        <dbReference type="ARBA" id="ARBA00005988"/>
    </source>
</evidence>
<comment type="cofactor">
    <cofactor evidence="1">
        <name>Zn(2+)</name>
        <dbReference type="ChEBI" id="CHEBI:29105"/>
    </cofactor>
</comment>
<dbReference type="PROSITE" id="PS52035">
    <property type="entry name" value="PEPTIDASE_M14"/>
    <property type="match status" value="1"/>
</dbReference>
<keyword evidence="4" id="KW-0732">Signal</keyword>
<accession>A0A4R6YY50</accession>
<keyword evidence="6" id="KW-0645">Protease</keyword>
<dbReference type="Pfam" id="PF00246">
    <property type="entry name" value="Peptidase_M14"/>
    <property type="match status" value="1"/>
</dbReference>
<dbReference type="Pfam" id="PF13620">
    <property type="entry name" value="CarboxypepD_reg"/>
    <property type="match status" value="1"/>
</dbReference>
<dbReference type="AlphaFoldDB" id="A0A4R6YY50"/>
<name>A0A4R6YY50_9GAMM</name>
<evidence type="ECO:0000256" key="4">
    <source>
        <dbReference type="SAM" id="SignalP"/>
    </source>
</evidence>
<dbReference type="InterPro" id="IPR000834">
    <property type="entry name" value="Peptidase_M14"/>
</dbReference>
<dbReference type="GO" id="GO:0004181">
    <property type="term" value="F:metallocarboxypeptidase activity"/>
    <property type="evidence" value="ECO:0007669"/>
    <property type="project" value="InterPro"/>
</dbReference>
<dbReference type="PANTHER" id="PTHR11705">
    <property type="entry name" value="PROTEASE FAMILY M14 CARBOXYPEPTIDASE A,B"/>
    <property type="match status" value="1"/>
</dbReference>
<feature type="active site" description="Proton donor/acceptor" evidence="3">
    <location>
        <position position="382"/>
    </location>
</feature>
<protein>
    <submittedName>
        <fullName evidence="6">Carboxypeptidase family protein</fullName>
    </submittedName>
</protein>
<dbReference type="Proteomes" id="UP000295293">
    <property type="component" value="Unassembled WGS sequence"/>
</dbReference>
<evidence type="ECO:0000313" key="7">
    <source>
        <dbReference type="Proteomes" id="UP000295293"/>
    </source>
</evidence>
<comment type="caution">
    <text evidence="6">The sequence shown here is derived from an EMBL/GenBank/DDBJ whole genome shotgun (WGS) entry which is preliminary data.</text>
</comment>
<evidence type="ECO:0000256" key="1">
    <source>
        <dbReference type="ARBA" id="ARBA00001947"/>
    </source>
</evidence>
<evidence type="ECO:0000256" key="3">
    <source>
        <dbReference type="PROSITE-ProRule" id="PRU01379"/>
    </source>
</evidence>
<evidence type="ECO:0000313" key="6">
    <source>
        <dbReference type="EMBL" id="TDR43931.1"/>
    </source>
</evidence>
<dbReference type="EMBL" id="SNZH01000006">
    <property type="protein sequence ID" value="TDR43931.1"/>
    <property type="molecule type" value="Genomic_DNA"/>
</dbReference>
<keyword evidence="6" id="KW-0121">Carboxypeptidase</keyword>
<evidence type="ECO:0000259" key="5">
    <source>
        <dbReference type="PROSITE" id="PS52035"/>
    </source>
</evidence>
<dbReference type="RefSeq" id="WP_166654028.1">
    <property type="nucleotide sequence ID" value="NZ_SNZH01000006.1"/>
</dbReference>